<reference evidence="1" key="1">
    <citation type="submission" date="2022-08" db="UniProtKB">
        <authorList>
            <consortium name="EnsemblMetazoa"/>
        </authorList>
    </citation>
    <scope>IDENTIFICATION</scope>
    <source>
        <strain evidence="1">05x7-T-G4-1.051#20</strain>
    </source>
</reference>
<accession>A0A8W8HW07</accession>
<keyword evidence="2" id="KW-1185">Reference proteome</keyword>
<proteinExistence type="predicted"/>
<dbReference type="Proteomes" id="UP000005408">
    <property type="component" value="Unassembled WGS sequence"/>
</dbReference>
<evidence type="ECO:0000313" key="2">
    <source>
        <dbReference type="Proteomes" id="UP000005408"/>
    </source>
</evidence>
<organism evidence="1 2">
    <name type="scientific">Magallana gigas</name>
    <name type="common">Pacific oyster</name>
    <name type="synonym">Crassostrea gigas</name>
    <dbReference type="NCBI Taxonomy" id="29159"/>
    <lineage>
        <taxon>Eukaryota</taxon>
        <taxon>Metazoa</taxon>
        <taxon>Spiralia</taxon>
        <taxon>Lophotrochozoa</taxon>
        <taxon>Mollusca</taxon>
        <taxon>Bivalvia</taxon>
        <taxon>Autobranchia</taxon>
        <taxon>Pteriomorphia</taxon>
        <taxon>Ostreida</taxon>
        <taxon>Ostreoidea</taxon>
        <taxon>Ostreidae</taxon>
        <taxon>Magallana</taxon>
    </lineage>
</organism>
<sequence length="460" mass="53321">MMAGHSTLWVDDPHLSYLIAGNLVNAVGDPDLQRIRRHIMDILDQLDCHNDQMEIIRAGGCAEGFRMRGTDVDQMHVDKRTKVVAEVPRNLGTDMAVVRLLKTSDVPPGYVKLAVQTPHTPVAHIRESTHRVGGGYYLSSEEFVRWFHKLNPNGVLHGPCVMERHEQGPDHDRAFCLEFKEWPVYANEWVERKSEGWRCLLRCHSLIHLKKALEDARNKIRPNSFPTSNPEEDFKCLRSSVRDRTQVEGNVDAVLFSEILSRRPKSPSLDLLELELRNSLKLEVQRRVDTFDLEILRLRRFQTLRQLALIYLNMSLTKHTTRKKYTYIRKAFCYLHLSRFSDICKGNLTLATAYYCLGRFDSALKYIKKYDDILKEDLGYIHTHLRHGVVYQTPMYCSNFCGRGLSSLDKMSLAVSYDFEVHRPLPLIPNEIALEIKTVNKEENEWNTTRISDMPWQIAL</sequence>
<dbReference type="EnsemblMetazoa" id="G1130.1">
    <property type="protein sequence ID" value="G1130.1:cds"/>
    <property type="gene ID" value="G1130"/>
</dbReference>
<dbReference type="AlphaFoldDB" id="A0A8W8HW07"/>
<protein>
    <submittedName>
        <fullName evidence="1">Uncharacterized protein</fullName>
    </submittedName>
</protein>
<evidence type="ECO:0000313" key="1">
    <source>
        <dbReference type="EnsemblMetazoa" id="G1130.1:cds"/>
    </source>
</evidence>
<name>A0A8W8HW07_MAGGI</name>